<dbReference type="EMBL" id="CP038437">
    <property type="protein sequence ID" value="QEM81499.1"/>
    <property type="molecule type" value="Genomic_DNA"/>
</dbReference>
<evidence type="ECO:0000313" key="1">
    <source>
        <dbReference type="EMBL" id="QEM81499.1"/>
    </source>
</evidence>
<sequence length="157" mass="16991">MTPRARTNQLLYQAELLLTMASGNGGEVGDEHSDARRRAREEGALALMELALNALLRDVTFHAHLTQHHWRELLLGESAPGVAEVVRLRSLVEDPDSWLSWLLARIEALHGDEGASKASAASARLIVGGGGLTESLADCLASMKAEVAALRETSEEW</sequence>
<dbReference type="AlphaFoldDB" id="A0A5C1NID2"/>
<dbReference type="RefSeq" id="WP_149284510.1">
    <property type="nucleotide sequence ID" value="NZ_CP038437.2"/>
</dbReference>
<dbReference type="Pfam" id="PF20227">
    <property type="entry name" value="DUF6586"/>
    <property type="match status" value="1"/>
</dbReference>
<evidence type="ECO:0000313" key="2">
    <source>
        <dbReference type="Proteomes" id="UP000324285"/>
    </source>
</evidence>
<gene>
    <name evidence="1" type="ORF">E4T21_08050</name>
</gene>
<dbReference type="Proteomes" id="UP000324285">
    <property type="component" value="Chromosome"/>
</dbReference>
<name>A0A5C1NID2_9GAMM</name>
<dbReference type="OrthoDB" id="6166498at2"/>
<proteinExistence type="predicted"/>
<organism evidence="1 2">
    <name type="scientific">Halomonas binhaiensis</name>
    <dbReference type="NCBI Taxonomy" id="2562282"/>
    <lineage>
        <taxon>Bacteria</taxon>
        <taxon>Pseudomonadati</taxon>
        <taxon>Pseudomonadota</taxon>
        <taxon>Gammaproteobacteria</taxon>
        <taxon>Oceanospirillales</taxon>
        <taxon>Halomonadaceae</taxon>
        <taxon>Halomonas</taxon>
    </lineage>
</organism>
<protein>
    <submittedName>
        <fullName evidence="1">Uncharacterized protein</fullName>
    </submittedName>
</protein>
<dbReference type="InterPro" id="IPR046493">
    <property type="entry name" value="DUF6586"/>
</dbReference>
<keyword evidence="2" id="KW-1185">Reference proteome</keyword>
<dbReference type="KEGG" id="hbh:E4T21_08050"/>
<accession>A0A5C1NID2</accession>
<reference evidence="1" key="1">
    <citation type="submission" date="2021-02" db="EMBL/GenBank/DDBJ databases">
        <title>Strain Y2R2, a novel species of the genus Halomonas.</title>
        <authorList>
            <person name="Huang H."/>
        </authorList>
    </citation>
    <scope>NUCLEOTIDE SEQUENCE</scope>
    <source>
        <strain evidence="1">Y2R2</strain>
    </source>
</reference>